<dbReference type="EMBL" id="JBJQOH010000002">
    <property type="protein sequence ID" value="KAL3695359.1"/>
    <property type="molecule type" value="Genomic_DNA"/>
</dbReference>
<evidence type="ECO:0000313" key="11">
    <source>
        <dbReference type="EMBL" id="KAL3695359.1"/>
    </source>
</evidence>
<feature type="domain" description="Pre-mRNA-splicing factor Syf1-like N-terminal HAT-repeats" evidence="10">
    <location>
        <begin position="259"/>
        <end position="418"/>
    </location>
</feature>
<evidence type="ECO:0000256" key="4">
    <source>
        <dbReference type="ARBA" id="ARBA00022728"/>
    </source>
</evidence>
<evidence type="ECO:0000259" key="9">
    <source>
        <dbReference type="Pfam" id="PF23231"/>
    </source>
</evidence>
<dbReference type="PANTHER" id="PTHR11246:SF3">
    <property type="entry name" value="CROOKED NECK-LIKE PROTEIN 1"/>
    <property type="match status" value="1"/>
</dbReference>
<gene>
    <name evidence="11" type="ORF">R1sor_009435</name>
</gene>
<dbReference type="SMART" id="SM00386">
    <property type="entry name" value="HAT"/>
    <property type="match status" value="12"/>
</dbReference>
<proteinExistence type="inferred from homology"/>
<dbReference type="Gene3D" id="1.25.40.10">
    <property type="entry name" value="Tetratricopeptide repeat domain"/>
    <property type="match status" value="3"/>
</dbReference>
<keyword evidence="4" id="KW-0747">Spliceosome</keyword>
<feature type="domain" description="Pre-mRNA-splicing factor Syf1/CRNKL1-like C-terminal HAT-repeats" evidence="9">
    <location>
        <begin position="125"/>
        <end position="251"/>
    </location>
</feature>
<evidence type="ECO:0000256" key="3">
    <source>
        <dbReference type="ARBA" id="ARBA00022664"/>
    </source>
</evidence>
<dbReference type="InterPro" id="IPR055430">
    <property type="entry name" value="HAT_Syf1_CNRKL1_C"/>
</dbReference>
<dbReference type="GO" id="GO:0008380">
    <property type="term" value="P:RNA splicing"/>
    <property type="evidence" value="ECO:0007669"/>
    <property type="project" value="UniProtKB-KW"/>
</dbReference>
<dbReference type="InterPro" id="IPR003107">
    <property type="entry name" value="HAT"/>
</dbReference>
<dbReference type="Pfam" id="PF23231">
    <property type="entry name" value="HAT_Syf1_CNRKL1_C"/>
    <property type="match status" value="1"/>
</dbReference>
<evidence type="ECO:0008006" key="13">
    <source>
        <dbReference type="Google" id="ProtNLM"/>
    </source>
</evidence>
<name>A0ABD3I191_9MARC</name>
<evidence type="ECO:0000256" key="1">
    <source>
        <dbReference type="ARBA" id="ARBA00004123"/>
    </source>
</evidence>
<evidence type="ECO:0000256" key="2">
    <source>
        <dbReference type="ARBA" id="ARBA00008644"/>
    </source>
</evidence>
<dbReference type="FunFam" id="1.25.40.10:FF:000327">
    <property type="entry name" value="Pre-mRNA-splicing factor CLF1"/>
    <property type="match status" value="1"/>
</dbReference>
<dbReference type="GO" id="GO:0006397">
    <property type="term" value="P:mRNA processing"/>
    <property type="evidence" value="ECO:0007669"/>
    <property type="project" value="UniProtKB-KW"/>
</dbReference>
<evidence type="ECO:0000313" key="12">
    <source>
        <dbReference type="Proteomes" id="UP001633002"/>
    </source>
</evidence>
<evidence type="ECO:0000256" key="5">
    <source>
        <dbReference type="ARBA" id="ARBA00022737"/>
    </source>
</evidence>
<dbReference type="InterPro" id="IPR045075">
    <property type="entry name" value="Syf1-like"/>
</dbReference>
<dbReference type="SUPFAM" id="SSF48452">
    <property type="entry name" value="TPR-like"/>
    <property type="match status" value="1"/>
</dbReference>
<dbReference type="GO" id="GO:0005681">
    <property type="term" value="C:spliceosomal complex"/>
    <property type="evidence" value="ECO:0007669"/>
    <property type="project" value="UniProtKB-KW"/>
</dbReference>
<evidence type="ECO:0000256" key="6">
    <source>
        <dbReference type="ARBA" id="ARBA00023187"/>
    </source>
</evidence>
<dbReference type="Pfam" id="PF23233">
    <property type="entry name" value="HAT_Syf1_CNRKL1_N"/>
    <property type="match status" value="1"/>
</dbReference>
<comment type="subcellular location">
    <subcellularLocation>
        <location evidence="1">Nucleus</location>
    </subcellularLocation>
</comment>
<keyword evidence="6" id="KW-0508">mRNA splicing</keyword>
<organism evidence="11 12">
    <name type="scientific">Riccia sorocarpa</name>
    <dbReference type="NCBI Taxonomy" id="122646"/>
    <lineage>
        <taxon>Eukaryota</taxon>
        <taxon>Viridiplantae</taxon>
        <taxon>Streptophyta</taxon>
        <taxon>Embryophyta</taxon>
        <taxon>Marchantiophyta</taxon>
        <taxon>Marchantiopsida</taxon>
        <taxon>Marchantiidae</taxon>
        <taxon>Marchantiales</taxon>
        <taxon>Ricciaceae</taxon>
        <taxon>Riccia</taxon>
    </lineage>
</organism>
<evidence type="ECO:0000259" key="10">
    <source>
        <dbReference type="Pfam" id="PF23233"/>
    </source>
</evidence>
<keyword evidence="3" id="KW-0507">mRNA processing</keyword>
<keyword evidence="7" id="KW-0539">Nucleus</keyword>
<comment type="caution">
    <text evidence="11">The sequence shown here is derived from an EMBL/GenBank/DDBJ whole genome shotgun (WGS) entry which is preliminary data.</text>
</comment>
<comment type="similarity">
    <text evidence="2">Belongs to the crooked-neck family.</text>
</comment>
<comment type="function">
    <text evidence="8">Involved in pre-mRNA splicing and cell cycle progression. Required for the spliceosome assembly and initiation of the DNA replication.</text>
</comment>
<dbReference type="InterPro" id="IPR055433">
    <property type="entry name" value="HAT_Syf1-like_N"/>
</dbReference>
<dbReference type="PANTHER" id="PTHR11246">
    <property type="entry name" value="PRE-MRNA SPLICING FACTOR"/>
    <property type="match status" value="1"/>
</dbReference>
<keyword evidence="5" id="KW-0677">Repeat</keyword>
<dbReference type="AlphaFoldDB" id="A0ABD3I191"/>
<sequence>MAMAEADPASGFLTKKERHVRLSCPIRVKNKTPAPAQITAEQILREAREQQVAEIRAHNQKFTDAEEFGEHRLRRRQEFEALIRRVSWNPSVWVRYAQWEESQKDLARARSIWERALEVDYRNTTLWLKYAQMEMKNGVFNNARNVWDRAGDCHLTVKAWVRYGHFEVKNGEVARARRCYERSIKQLGEDGQTEELFITFAQLEEKCKELERASCIYKYALDHVPKGHGGKVFSAFVSYEKQYGNREGIEDAIVGERRSQYEEDVKKNPLNYDSWFDYLRLEESSGNRQRTREVYQRAISNMPPVEEKRYWQRYIYLWINYALYEELEAKDMERTREVYRDCLKLIPHRKFSFAELWLLAAQFEIRQKHLSGARSLLGTAIGMAPKEKIFKTYIEIELQLGNIDSCRHLYEKYLEWAPANCYAWIKYADLENELGETDRGRAIFELAIAQPVLDMPELLLKAYVDFEIFQEEHERARQLYERLLNRTKHLNVWVSYAKFEAGLKVKVLGDTLDQFFSIISFQILSKDFKSLLSVCLLFAK</sequence>
<evidence type="ECO:0000256" key="7">
    <source>
        <dbReference type="ARBA" id="ARBA00023242"/>
    </source>
</evidence>
<evidence type="ECO:0000256" key="8">
    <source>
        <dbReference type="ARBA" id="ARBA00037040"/>
    </source>
</evidence>
<accession>A0ABD3I191</accession>
<keyword evidence="12" id="KW-1185">Reference proteome</keyword>
<dbReference type="InterPro" id="IPR011990">
    <property type="entry name" value="TPR-like_helical_dom_sf"/>
</dbReference>
<reference evidence="11 12" key="1">
    <citation type="submission" date="2024-09" db="EMBL/GenBank/DDBJ databases">
        <title>Chromosome-scale assembly of Riccia sorocarpa.</title>
        <authorList>
            <person name="Paukszto L."/>
        </authorList>
    </citation>
    <scope>NUCLEOTIDE SEQUENCE [LARGE SCALE GENOMIC DNA]</scope>
    <source>
        <strain evidence="11">LP-2024</strain>
        <tissue evidence="11">Aerial parts of the thallus</tissue>
    </source>
</reference>
<protein>
    <recommendedName>
        <fullName evidence="13">Crooked neck protein</fullName>
    </recommendedName>
</protein>
<dbReference type="Proteomes" id="UP001633002">
    <property type="component" value="Unassembled WGS sequence"/>
</dbReference>